<evidence type="ECO:0000313" key="2">
    <source>
        <dbReference type="Proteomes" id="UP001652740"/>
    </source>
</evidence>
<proteinExistence type="predicted"/>
<organism evidence="2 3">
    <name type="scientific">Galleria mellonella</name>
    <name type="common">Greater wax moth</name>
    <dbReference type="NCBI Taxonomy" id="7137"/>
    <lineage>
        <taxon>Eukaryota</taxon>
        <taxon>Metazoa</taxon>
        <taxon>Ecdysozoa</taxon>
        <taxon>Arthropoda</taxon>
        <taxon>Hexapoda</taxon>
        <taxon>Insecta</taxon>
        <taxon>Pterygota</taxon>
        <taxon>Neoptera</taxon>
        <taxon>Endopterygota</taxon>
        <taxon>Lepidoptera</taxon>
        <taxon>Glossata</taxon>
        <taxon>Ditrysia</taxon>
        <taxon>Pyraloidea</taxon>
        <taxon>Pyralidae</taxon>
        <taxon>Galleriinae</taxon>
        <taxon>Galleria</taxon>
    </lineage>
</organism>
<dbReference type="InParanoid" id="A0A6J3C3Q2"/>
<dbReference type="PROSITE" id="PS50072">
    <property type="entry name" value="CSA_PPIASE_2"/>
    <property type="match status" value="1"/>
</dbReference>
<dbReference type="AlphaFoldDB" id="A0A6J3C3Q2"/>
<dbReference type="GO" id="GO:0005737">
    <property type="term" value="C:cytoplasm"/>
    <property type="evidence" value="ECO:0007669"/>
    <property type="project" value="TreeGrafter"/>
</dbReference>
<accession>A0A6J3C3Q2</accession>
<dbReference type="PANTHER" id="PTHR11071:SF561">
    <property type="entry name" value="PEPTIDYL-PROLYL CIS-TRANS ISOMERASE D-RELATED"/>
    <property type="match status" value="1"/>
</dbReference>
<evidence type="ECO:0000259" key="1">
    <source>
        <dbReference type="PROSITE" id="PS50072"/>
    </source>
</evidence>
<name>A0A6J3C3Q2_GALME</name>
<reference evidence="3" key="1">
    <citation type="submission" date="2025-08" db="UniProtKB">
        <authorList>
            <consortium name="RefSeq"/>
        </authorList>
    </citation>
    <scope>IDENTIFICATION</scope>
    <source>
        <tissue evidence="3">Whole larvae</tissue>
    </source>
</reference>
<protein>
    <submittedName>
        <fullName evidence="3">Uncharacterized protein LOC113510049 isoform X1</fullName>
    </submittedName>
</protein>
<dbReference type="InterPro" id="IPR002130">
    <property type="entry name" value="Cyclophilin-type_PPIase_dom"/>
</dbReference>
<dbReference type="InterPro" id="IPR029000">
    <property type="entry name" value="Cyclophilin-like_dom_sf"/>
</dbReference>
<dbReference type="GO" id="GO:0006457">
    <property type="term" value="P:protein folding"/>
    <property type="evidence" value="ECO:0007669"/>
    <property type="project" value="TreeGrafter"/>
</dbReference>
<dbReference type="FunCoup" id="A0A6J3C3Q2">
    <property type="interactions" value="47"/>
</dbReference>
<sequence length="370" mass="42454">MTLIGAILKKAQSKESVSRRYSSPPPEIKEDVIIKKKKKLLVHKFAHVKPAVDSSPPRYTPALMLRSLPVYHRQLLHTYQENIRLLMAIKRMHFLRGKVDCWRKEPPHTATEQYYKNRMHFLKQVQNENENMYWRIVNSKARVASTASLRKHWRRNRCQILHRAQAPFVLFPPVPQQIVEDAAFAPPAGVKRPRVFLSLRIRNGAVLGDLTAELFTDVCPRTCELFLALLNGDGLGHGYVGTCFFRKVPNLYWSGGDVIHNSGYGCYAQRGRLMPIGAENYHFPHSMPGLLSMRVSSDDEVCGIFNITFKPLPQFDLRNVVFGRIIRPCKTYEAIRELGSPLSTRPIVEMTAARHRVDGRWVYGQPNTKI</sequence>
<dbReference type="RefSeq" id="XP_031766455.2">
    <property type="nucleotide sequence ID" value="XM_031910595.2"/>
</dbReference>
<dbReference type="GeneID" id="113510049"/>
<dbReference type="GO" id="GO:0016018">
    <property type="term" value="F:cyclosporin A binding"/>
    <property type="evidence" value="ECO:0007669"/>
    <property type="project" value="TreeGrafter"/>
</dbReference>
<gene>
    <name evidence="3" type="primary">LOC113510049</name>
</gene>
<keyword evidence="2" id="KW-1185">Reference proteome</keyword>
<dbReference type="KEGG" id="gmw:113510049"/>
<dbReference type="PANTHER" id="PTHR11071">
    <property type="entry name" value="PEPTIDYL-PROLYL CIS-TRANS ISOMERASE"/>
    <property type="match status" value="1"/>
</dbReference>
<dbReference type="Pfam" id="PF00160">
    <property type="entry name" value="Pro_isomerase"/>
    <property type="match status" value="1"/>
</dbReference>
<dbReference type="GO" id="GO:0003755">
    <property type="term" value="F:peptidyl-prolyl cis-trans isomerase activity"/>
    <property type="evidence" value="ECO:0007669"/>
    <property type="project" value="InterPro"/>
</dbReference>
<dbReference type="SUPFAM" id="SSF50891">
    <property type="entry name" value="Cyclophilin-like"/>
    <property type="match status" value="1"/>
</dbReference>
<dbReference type="Proteomes" id="UP001652740">
    <property type="component" value="Unplaced"/>
</dbReference>
<feature type="domain" description="PPIase cyclophilin-type" evidence="1">
    <location>
        <begin position="207"/>
        <end position="357"/>
    </location>
</feature>
<evidence type="ECO:0000313" key="3">
    <source>
        <dbReference type="RefSeq" id="XP_031766455.2"/>
    </source>
</evidence>
<dbReference type="Gene3D" id="2.40.100.10">
    <property type="entry name" value="Cyclophilin-like"/>
    <property type="match status" value="1"/>
</dbReference>